<accession>A0A0F9PHA9</accession>
<name>A0A0F9PHA9_9ZZZZ</name>
<protein>
    <submittedName>
        <fullName evidence="1">Uncharacterized protein</fullName>
    </submittedName>
</protein>
<dbReference type="EMBL" id="LAZR01002932">
    <property type="protein sequence ID" value="KKN23867.1"/>
    <property type="molecule type" value="Genomic_DNA"/>
</dbReference>
<comment type="caution">
    <text evidence="1">The sequence shown here is derived from an EMBL/GenBank/DDBJ whole genome shotgun (WGS) entry which is preliminary data.</text>
</comment>
<sequence length="87" mass="10106">MSKSSQTVLIALINKSNESKLSYSFTFKQISEILGFLTMGKTGYKKDIIEILTVIIDNGKFSEKKYQDLFMKVLENFEDEEFKLLCY</sequence>
<evidence type="ECO:0000313" key="1">
    <source>
        <dbReference type="EMBL" id="KKN23867.1"/>
    </source>
</evidence>
<proteinExistence type="predicted"/>
<dbReference type="AlphaFoldDB" id="A0A0F9PHA9"/>
<reference evidence="1" key="1">
    <citation type="journal article" date="2015" name="Nature">
        <title>Complex archaea that bridge the gap between prokaryotes and eukaryotes.</title>
        <authorList>
            <person name="Spang A."/>
            <person name="Saw J.H."/>
            <person name="Jorgensen S.L."/>
            <person name="Zaremba-Niedzwiedzka K."/>
            <person name="Martijn J."/>
            <person name="Lind A.E."/>
            <person name="van Eijk R."/>
            <person name="Schleper C."/>
            <person name="Guy L."/>
            <person name="Ettema T.J."/>
        </authorList>
    </citation>
    <scope>NUCLEOTIDE SEQUENCE</scope>
</reference>
<gene>
    <name evidence="1" type="ORF">LCGC14_0900720</name>
</gene>
<organism evidence="1">
    <name type="scientific">marine sediment metagenome</name>
    <dbReference type="NCBI Taxonomy" id="412755"/>
    <lineage>
        <taxon>unclassified sequences</taxon>
        <taxon>metagenomes</taxon>
        <taxon>ecological metagenomes</taxon>
    </lineage>
</organism>